<protein>
    <submittedName>
        <fullName evidence="3">Uncharacterized protein LOC105055000</fullName>
    </submittedName>
</protein>
<name>A0A8N4F9U2_ELAGV</name>
<organism evidence="2 3">
    <name type="scientific">Elaeis guineensis var. tenera</name>
    <name type="common">Oil palm</name>
    <dbReference type="NCBI Taxonomy" id="51953"/>
    <lineage>
        <taxon>Eukaryota</taxon>
        <taxon>Viridiplantae</taxon>
        <taxon>Streptophyta</taxon>
        <taxon>Embryophyta</taxon>
        <taxon>Tracheophyta</taxon>
        <taxon>Spermatophyta</taxon>
        <taxon>Magnoliopsida</taxon>
        <taxon>Liliopsida</taxon>
        <taxon>Arecaceae</taxon>
        <taxon>Arecoideae</taxon>
        <taxon>Cocoseae</taxon>
        <taxon>Elaeidinae</taxon>
        <taxon>Elaeis</taxon>
    </lineage>
</organism>
<evidence type="ECO:0000256" key="1">
    <source>
        <dbReference type="SAM" id="MobiDB-lite"/>
    </source>
</evidence>
<accession>A0A8N4F9U2</accession>
<sequence length="92" mass="10628">MNFGFSRSAESLAGRESAVPRDRGEPPVACVYTVCDESRDLQIPNSEKPLNSKLFGYHGDMEERDRINQRIKLCRSWFPTQARMIKYRSSSR</sequence>
<evidence type="ECO:0000313" key="3">
    <source>
        <dbReference type="RefSeq" id="XP_029123395.1"/>
    </source>
</evidence>
<evidence type="ECO:0000313" key="2">
    <source>
        <dbReference type="Proteomes" id="UP000504607"/>
    </source>
</evidence>
<gene>
    <name evidence="3" type="primary">LOC105055000</name>
</gene>
<feature type="region of interest" description="Disordered" evidence="1">
    <location>
        <begin position="1"/>
        <end position="25"/>
    </location>
</feature>
<keyword evidence="2" id="KW-1185">Reference proteome</keyword>
<dbReference type="RefSeq" id="XP_029123395.1">
    <property type="nucleotide sequence ID" value="XM_029267562.1"/>
</dbReference>
<dbReference type="Proteomes" id="UP000504607">
    <property type="component" value="Chromosome 12"/>
</dbReference>
<reference evidence="3" key="1">
    <citation type="submission" date="2025-08" db="UniProtKB">
        <authorList>
            <consortium name="RefSeq"/>
        </authorList>
    </citation>
    <scope>IDENTIFICATION</scope>
</reference>
<dbReference type="AlphaFoldDB" id="A0A8N4F9U2"/>
<proteinExistence type="predicted"/>